<dbReference type="Pfam" id="PF19721">
    <property type="entry name" value="DUF6215"/>
    <property type="match status" value="1"/>
</dbReference>
<proteinExistence type="predicted"/>
<protein>
    <submittedName>
        <fullName evidence="1">DUF6215 domain-containing protein</fullName>
    </submittedName>
</protein>
<gene>
    <name evidence="1" type="ORF">OHU17_10180</name>
</gene>
<sequence length="235" mass="23966">MGDVADGFAGSKKEMNAGAQAVAAVVAVGGVLGGAWGLGEFFELGHSPEDVKPAVCSTTKDELPAEYASGAKLCAALNRPDLPALLGTPAEQPLNATGNGRWITFGSGVKIAASEAKVQLKTHTVQVSASYDDLPVDQAVEVLGVTAQQQTVLGHPAVVYSYPTIAITFDFGNGKTGSGPGGVARHVMVAADAKGGGGTSFDVVIWREDGTLPDDLALLRVAEQVLPTVPGWRAG</sequence>
<organism evidence="1 2">
    <name type="scientific">Streptomyces goshikiensis</name>
    <dbReference type="NCBI Taxonomy" id="1942"/>
    <lineage>
        <taxon>Bacteria</taxon>
        <taxon>Bacillati</taxon>
        <taxon>Actinomycetota</taxon>
        <taxon>Actinomycetes</taxon>
        <taxon>Kitasatosporales</taxon>
        <taxon>Streptomycetaceae</taxon>
        <taxon>Streptomyces</taxon>
    </lineage>
</organism>
<dbReference type="EMBL" id="CP108057">
    <property type="protein sequence ID" value="WUO46181.1"/>
    <property type="molecule type" value="Genomic_DNA"/>
</dbReference>
<keyword evidence="2" id="KW-1185">Reference proteome</keyword>
<dbReference type="Proteomes" id="UP001432075">
    <property type="component" value="Chromosome"/>
</dbReference>
<name>A0ABZ1RHI0_9ACTN</name>
<evidence type="ECO:0000313" key="2">
    <source>
        <dbReference type="Proteomes" id="UP001432075"/>
    </source>
</evidence>
<evidence type="ECO:0000313" key="1">
    <source>
        <dbReference type="EMBL" id="WUO46181.1"/>
    </source>
</evidence>
<accession>A0ABZ1RHI0</accession>
<dbReference type="InterPro" id="IPR046187">
    <property type="entry name" value="DUF6215"/>
</dbReference>
<reference evidence="1" key="1">
    <citation type="submission" date="2022-10" db="EMBL/GenBank/DDBJ databases">
        <title>The complete genomes of actinobacterial strains from the NBC collection.</title>
        <authorList>
            <person name="Joergensen T.S."/>
            <person name="Alvarez Arevalo M."/>
            <person name="Sterndorff E.B."/>
            <person name="Faurdal D."/>
            <person name="Vuksanovic O."/>
            <person name="Mourched A.-S."/>
            <person name="Charusanti P."/>
            <person name="Shaw S."/>
            <person name="Blin K."/>
            <person name="Weber T."/>
        </authorList>
    </citation>
    <scope>NUCLEOTIDE SEQUENCE</scope>
    <source>
        <strain evidence="1">NBC_00283</strain>
    </source>
</reference>